<proteinExistence type="predicted"/>
<gene>
    <name evidence="2" type="ORF">AMQ22_00034</name>
</gene>
<keyword evidence="1" id="KW-1133">Transmembrane helix</keyword>
<name>A0A150J9L9_9EURY</name>
<organism evidence="2 3">
    <name type="scientific">Candidatus Methanofastidiosum methylothiophilum</name>
    <dbReference type="NCBI Taxonomy" id="1705564"/>
    <lineage>
        <taxon>Archaea</taxon>
        <taxon>Methanobacteriati</taxon>
        <taxon>Methanobacteriota</taxon>
        <taxon>Stenosarchaea group</taxon>
        <taxon>Candidatus Methanofastidiosia</taxon>
        <taxon>Candidatus Methanofastidiosales</taxon>
        <taxon>Candidatus Methanofastidiosaceae</taxon>
        <taxon>Candidatus Methanofastidiosum</taxon>
    </lineage>
</organism>
<accession>A0A150J9L9</accession>
<reference evidence="2 3" key="1">
    <citation type="journal article" date="2016" name="ISME J.">
        <title>Chasing the elusive Euryarchaeota class WSA2: genomes reveal a uniquely fastidious methyl-reducing methanogen.</title>
        <authorList>
            <person name="Nobu M.K."/>
            <person name="Narihiro T."/>
            <person name="Kuroda K."/>
            <person name="Mei R."/>
            <person name="Liu W.T."/>
        </authorList>
    </citation>
    <scope>NUCLEOTIDE SEQUENCE [LARGE SCALE GENOMIC DNA]</scope>
    <source>
        <strain evidence="2">U1lsi0528_Bin055</strain>
    </source>
</reference>
<feature type="transmembrane region" description="Helical" evidence="1">
    <location>
        <begin position="6"/>
        <end position="24"/>
    </location>
</feature>
<evidence type="ECO:0000256" key="1">
    <source>
        <dbReference type="SAM" id="Phobius"/>
    </source>
</evidence>
<keyword evidence="1" id="KW-0812">Transmembrane</keyword>
<protein>
    <submittedName>
        <fullName evidence="2">Uncharacterized protein</fullName>
    </submittedName>
</protein>
<comment type="caution">
    <text evidence="2">The sequence shown here is derived from an EMBL/GenBank/DDBJ whole genome shotgun (WGS) entry which is preliminary data.</text>
</comment>
<keyword evidence="1" id="KW-0472">Membrane</keyword>
<dbReference type="EMBL" id="LNGC01000001">
    <property type="protein sequence ID" value="KYC53835.1"/>
    <property type="molecule type" value="Genomic_DNA"/>
</dbReference>
<dbReference type="Proteomes" id="UP000075398">
    <property type="component" value="Unassembled WGS sequence"/>
</dbReference>
<sequence length="38" mass="4478">MNGLMIVGLVLTLAYFWLLFRYSWKMGEIITDYIYGEG</sequence>
<evidence type="ECO:0000313" key="3">
    <source>
        <dbReference type="Proteomes" id="UP000075398"/>
    </source>
</evidence>
<evidence type="ECO:0000313" key="2">
    <source>
        <dbReference type="EMBL" id="KYC53835.1"/>
    </source>
</evidence>
<dbReference type="AlphaFoldDB" id="A0A150J9L9"/>